<dbReference type="GO" id="GO:0031012">
    <property type="term" value="C:extracellular matrix"/>
    <property type="evidence" value="ECO:0007669"/>
    <property type="project" value="TreeGrafter"/>
</dbReference>
<dbReference type="RefSeq" id="WP_160908325.1">
    <property type="nucleotide sequence ID" value="NZ_WVHS01000004.1"/>
</dbReference>
<reference evidence="2 3" key="1">
    <citation type="submission" date="2019-11" db="EMBL/GenBank/DDBJ databases">
        <title>Pedobacter sp. HMF7056 Genome sequencing and assembly.</title>
        <authorList>
            <person name="Kang H."/>
            <person name="Kim H."/>
            <person name="Joh K."/>
        </authorList>
    </citation>
    <scope>NUCLEOTIDE SEQUENCE [LARGE SCALE GENOMIC DNA]</scope>
    <source>
        <strain evidence="2 3">HMF7056</strain>
    </source>
</reference>
<dbReference type="PROSITE" id="PS51257">
    <property type="entry name" value="PROKAR_LIPOPROTEIN"/>
    <property type="match status" value="1"/>
</dbReference>
<evidence type="ECO:0000259" key="1">
    <source>
        <dbReference type="PROSITE" id="PS50213"/>
    </source>
</evidence>
<proteinExistence type="predicted"/>
<sequence>MNILRQRFVLVLTFLTAAIVSSCTDKWADHNEITDPMLAVDLLAQINKDPDLSKFSEYLAKTGYDKVVASSKSFTVWAPTNQALAALDASVIGDDAKLKLFVGNHIANQLYLTTAPQPSMRIKTLNGKNVTFTGTTVEESAIAKADIYVGNGVIHVISQPIIPKQSIWEYLNSTSTLQKTELISLNFSVQDSSKAEQTGVDPVTGKPIYKPGTGIINSNRFLQRADISNEDSLYTYIVLSDAAFTAEKNKLQKYYNVSTVKDSTDSITRFHVIKDLAFKGVLSSDNFPGTVYSVRDSVKFRLLKSDVVETRKVSNGIVYVMSKINYDLGNGTYDPYTKIKPVLIQGENVASNSFSVAGKTFSIRVRRNPDGSTFRDLNVVNHGTAGFTARYRFNTNSVTYKVYWRVVRDYNLTYSGTATDLTWSPQKLAFKTAAATDFALVAKPGAVPSAIPKTFLPDYSEVLLGNYAIDKYYTNSTKSGAFDVYLVSNTTTTNGTNDLLLDYIKLVPILP</sequence>
<dbReference type="InterPro" id="IPR036378">
    <property type="entry name" value="FAS1_dom_sf"/>
</dbReference>
<evidence type="ECO:0000313" key="3">
    <source>
        <dbReference type="Proteomes" id="UP000451233"/>
    </source>
</evidence>
<dbReference type="SUPFAM" id="SSF82153">
    <property type="entry name" value="FAS1 domain"/>
    <property type="match status" value="1"/>
</dbReference>
<dbReference type="Gene3D" id="2.30.180.10">
    <property type="entry name" value="FAS1 domain"/>
    <property type="match status" value="1"/>
</dbReference>
<dbReference type="InterPro" id="IPR000782">
    <property type="entry name" value="FAS1_domain"/>
</dbReference>
<dbReference type="Pfam" id="PF02469">
    <property type="entry name" value="Fasciclin"/>
    <property type="match status" value="1"/>
</dbReference>
<accession>A0A7K1Y2U6</accession>
<gene>
    <name evidence="2" type="ORF">GS398_18725</name>
</gene>
<protein>
    <recommendedName>
        <fullName evidence="1">FAS1 domain-containing protein</fullName>
    </recommendedName>
</protein>
<dbReference type="GO" id="GO:0030198">
    <property type="term" value="P:extracellular matrix organization"/>
    <property type="evidence" value="ECO:0007669"/>
    <property type="project" value="TreeGrafter"/>
</dbReference>
<organism evidence="2 3">
    <name type="scientific">Hufsiella ginkgonis</name>
    <dbReference type="NCBI Taxonomy" id="2695274"/>
    <lineage>
        <taxon>Bacteria</taxon>
        <taxon>Pseudomonadati</taxon>
        <taxon>Bacteroidota</taxon>
        <taxon>Sphingobacteriia</taxon>
        <taxon>Sphingobacteriales</taxon>
        <taxon>Sphingobacteriaceae</taxon>
        <taxon>Hufsiella</taxon>
    </lineage>
</organism>
<dbReference type="Proteomes" id="UP000451233">
    <property type="component" value="Unassembled WGS sequence"/>
</dbReference>
<dbReference type="InterPro" id="IPR050904">
    <property type="entry name" value="Adhesion/Biosynth-related"/>
</dbReference>
<evidence type="ECO:0000313" key="2">
    <source>
        <dbReference type="EMBL" id="MXV17339.1"/>
    </source>
</evidence>
<dbReference type="GO" id="GO:0005615">
    <property type="term" value="C:extracellular space"/>
    <property type="evidence" value="ECO:0007669"/>
    <property type="project" value="TreeGrafter"/>
</dbReference>
<dbReference type="PROSITE" id="PS50213">
    <property type="entry name" value="FAS1"/>
    <property type="match status" value="1"/>
</dbReference>
<feature type="domain" description="FAS1" evidence="1">
    <location>
        <begin position="39"/>
        <end position="161"/>
    </location>
</feature>
<dbReference type="PANTHER" id="PTHR10900">
    <property type="entry name" value="PERIOSTIN-RELATED"/>
    <property type="match status" value="1"/>
</dbReference>
<name>A0A7K1Y2U6_9SPHI</name>
<comment type="caution">
    <text evidence="2">The sequence shown here is derived from an EMBL/GenBank/DDBJ whole genome shotgun (WGS) entry which is preliminary data.</text>
</comment>
<keyword evidence="3" id="KW-1185">Reference proteome</keyword>
<dbReference type="SMART" id="SM00554">
    <property type="entry name" value="FAS1"/>
    <property type="match status" value="1"/>
</dbReference>
<dbReference type="AlphaFoldDB" id="A0A7K1Y2U6"/>
<dbReference type="PANTHER" id="PTHR10900:SF77">
    <property type="entry name" value="FI19380P1"/>
    <property type="match status" value="1"/>
</dbReference>
<dbReference type="GO" id="GO:0007155">
    <property type="term" value="P:cell adhesion"/>
    <property type="evidence" value="ECO:0007669"/>
    <property type="project" value="TreeGrafter"/>
</dbReference>
<dbReference type="GO" id="GO:0050839">
    <property type="term" value="F:cell adhesion molecule binding"/>
    <property type="evidence" value="ECO:0007669"/>
    <property type="project" value="TreeGrafter"/>
</dbReference>
<dbReference type="EMBL" id="WVHS01000004">
    <property type="protein sequence ID" value="MXV17339.1"/>
    <property type="molecule type" value="Genomic_DNA"/>
</dbReference>